<gene>
    <name evidence="2" type="ORF">CKAH01_03089</name>
</gene>
<dbReference type="AlphaFoldDB" id="A0AAD9YU84"/>
<feature type="region of interest" description="Disordered" evidence="1">
    <location>
        <begin position="256"/>
        <end position="277"/>
    </location>
</feature>
<protein>
    <submittedName>
        <fullName evidence="2">Uncharacterized protein</fullName>
    </submittedName>
</protein>
<evidence type="ECO:0000313" key="2">
    <source>
        <dbReference type="EMBL" id="KAK2779741.1"/>
    </source>
</evidence>
<dbReference type="Proteomes" id="UP001281614">
    <property type="component" value="Unassembled WGS sequence"/>
</dbReference>
<evidence type="ECO:0000256" key="1">
    <source>
        <dbReference type="SAM" id="MobiDB-lite"/>
    </source>
</evidence>
<proteinExistence type="predicted"/>
<accession>A0AAD9YU84</accession>
<evidence type="ECO:0000313" key="3">
    <source>
        <dbReference type="Proteomes" id="UP001281614"/>
    </source>
</evidence>
<sequence length="326" mass="37096">MDGYQNWSRDSLSNYTDNFLVSPANPVGDLIFIMCQEKCFRNSFCTVSRHSTYFQRPGIYAIDDQTPETIGAYLYFNERLVLSPDPERTTPFSSNLPDSWEMKTTLSQKLHLWDICGSFGNYLLRRYVEEHIGDILANWRHYYRHPVVHHRLENPEWCILDNFGAAYQLCIDMRWDLQASAIVQSFVQNITNDEWEEYEDNLVDEFLAFFWHAENGLAELRRSSGGGLTAATVRHLQLWTSSIDNLSHTADVNCETDDSGTVGDGKSDADSKGLGSGECAREDLAGTFFEVRELEDGDQDLLPVEVSKLSLSPVRTSTFVQVALKA</sequence>
<dbReference type="EMBL" id="VYYT01000002">
    <property type="protein sequence ID" value="KAK2779741.1"/>
    <property type="molecule type" value="Genomic_DNA"/>
</dbReference>
<name>A0AAD9YU84_COLKA</name>
<organism evidence="2 3">
    <name type="scientific">Colletotrichum kahawae</name>
    <name type="common">Coffee berry disease fungus</name>
    <dbReference type="NCBI Taxonomy" id="34407"/>
    <lineage>
        <taxon>Eukaryota</taxon>
        <taxon>Fungi</taxon>
        <taxon>Dikarya</taxon>
        <taxon>Ascomycota</taxon>
        <taxon>Pezizomycotina</taxon>
        <taxon>Sordariomycetes</taxon>
        <taxon>Hypocreomycetidae</taxon>
        <taxon>Glomerellales</taxon>
        <taxon>Glomerellaceae</taxon>
        <taxon>Colletotrichum</taxon>
        <taxon>Colletotrichum gloeosporioides species complex</taxon>
    </lineage>
</organism>
<keyword evidence="3" id="KW-1185">Reference proteome</keyword>
<comment type="caution">
    <text evidence="2">The sequence shown here is derived from an EMBL/GenBank/DDBJ whole genome shotgun (WGS) entry which is preliminary data.</text>
</comment>
<reference evidence="2" key="1">
    <citation type="submission" date="2023-02" db="EMBL/GenBank/DDBJ databases">
        <title>Colletotrichum kahawae CIFC_Que2 genome sequencing and assembly.</title>
        <authorList>
            <person name="Baroncelli R."/>
        </authorList>
    </citation>
    <scope>NUCLEOTIDE SEQUENCE</scope>
    <source>
        <strain evidence="2">CIFC_Que2</strain>
    </source>
</reference>